<evidence type="ECO:0000313" key="3">
    <source>
        <dbReference type="EMBL" id="KRM93758.1"/>
    </source>
</evidence>
<keyword evidence="1 2" id="KW-0690">Ribosome biogenesis</keyword>
<dbReference type="PANTHER" id="PTHR33515:SF1">
    <property type="entry name" value="RIBOSOME-BINDING FACTOR A, CHLOROPLASTIC-RELATED"/>
    <property type="match status" value="1"/>
</dbReference>
<dbReference type="RefSeq" id="WP_056978274.1">
    <property type="nucleotide sequence ID" value="NZ_AYZR01000008.1"/>
</dbReference>
<keyword evidence="2" id="KW-0963">Cytoplasm</keyword>
<dbReference type="InterPro" id="IPR023799">
    <property type="entry name" value="RbfA_dom_sf"/>
</dbReference>
<dbReference type="Proteomes" id="UP000051256">
    <property type="component" value="Unassembled WGS sequence"/>
</dbReference>
<accession>A0A0R2CPR8</accession>
<dbReference type="GO" id="GO:0005829">
    <property type="term" value="C:cytosol"/>
    <property type="evidence" value="ECO:0007669"/>
    <property type="project" value="TreeGrafter"/>
</dbReference>
<protein>
    <recommendedName>
        <fullName evidence="2">Ribosome-binding factor A</fullName>
    </recommendedName>
</protein>
<dbReference type="PANTHER" id="PTHR33515">
    <property type="entry name" value="RIBOSOME-BINDING FACTOR A, CHLOROPLASTIC-RELATED"/>
    <property type="match status" value="1"/>
</dbReference>
<evidence type="ECO:0000256" key="1">
    <source>
        <dbReference type="ARBA" id="ARBA00022517"/>
    </source>
</evidence>
<dbReference type="HAMAP" id="MF_00003">
    <property type="entry name" value="RbfA"/>
    <property type="match status" value="1"/>
</dbReference>
<name>A0A0R2CPR8_9LACO</name>
<dbReference type="AlphaFoldDB" id="A0A0R2CPR8"/>
<dbReference type="InterPro" id="IPR000238">
    <property type="entry name" value="RbfA"/>
</dbReference>
<dbReference type="EMBL" id="AYZR01000008">
    <property type="protein sequence ID" value="KRM93758.1"/>
    <property type="molecule type" value="Genomic_DNA"/>
</dbReference>
<dbReference type="GO" id="GO:0043024">
    <property type="term" value="F:ribosomal small subunit binding"/>
    <property type="evidence" value="ECO:0007669"/>
    <property type="project" value="TreeGrafter"/>
</dbReference>
<comment type="subunit">
    <text evidence="2">Monomer. Binds 30S ribosomal subunits, but not 50S ribosomal subunits or 70S ribosomes.</text>
</comment>
<dbReference type="InterPro" id="IPR015946">
    <property type="entry name" value="KH_dom-like_a/b"/>
</dbReference>
<dbReference type="GO" id="GO:0030490">
    <property type="term" value="P:maturation of SSU-rRNA"/>
    <property type="evidence" value="ECO:0007669"/>
    <property type="project" value="UniProtKB-UniRule"/>
</dbReference>
<keyword evidence="4" id="KW-1185">Reference proteome</keyword>
<dbReference type="PATRIC" id="fig|1423802.4.peg.486"/>
<dbReference type="PROSITE" id="PS01319">
    <property type="entry name" value="RBFA"/>
    <property type="match status" value="1"/>
</dbReference>
<dbReference type="STRING" id="1423802.FC56_GL000476"/>
<dbReference type="SUPFAM" id="SSF89919">
    <property type="entry name" value="Ribosome-binding factor A, RbfA"/>
    <property type="match status" value="1"/>
</dbReference>
<comment type="function">
    <text evidence="2">One of several proteins that assist in the late maturation steps of the functional core of the 30S ribosomal subunit. Associates with free 30S ribosomal subunits (but not with 30S subunits that are part of 70S ribosomes or polysomes). Required for efficient processing of 16S rRNA. May interact with the 5'-terminal helix region of 16S rRNA.</text>
</comment>
<sequence>MAQYRVGRLEQEVQREVNDILLKRVRDPRVQGVTVTGVEVTGDLQQATIYYSILSDKAGEGQKTAAGLEKATGLIRKELGSRLSIYKTPELKFVRDESVQYGDNIDRLINEMNRKD</sequence>
<evidence type="ECO:0000256" key="2">
    <source>
        <dbReference type="HAMAP-Rule" id="MF_00003"/>
    </source>
</evidence>
<comment type="similarity">
    <text evidence="2">Belongs to the RbfA family.</text>
</comment>
<dbReference type="NCBIfam" id="TIGR00082">
    <property type="entry name" value="rbfA"/>
    <property type="match status" value="1"/>
</dbReference>
<dbReference type="Pfam" id="PF02033">
    <property type="entry name" value="RBFA"/>
    <property type="match status" value="1"/>
</dbReference>
<comment type="caution">
    <text evidence="3">The sequence shown here is derived from an EMBL/GenBank/DDBJ whole genome shotgun (WGS) entry which is preliminary data.</text>
</comment>
<evidence type="ECO:0000313" key="4">
    <source>
        <dbReference type="Proteomes" id="UP000051256"/>
    </source>
</evidence>
<organism evidence="3 4">
    <name type="scientific">Lentilactobacillus senioris DSM 24302 = JCM 17472</name>
    <dbReference type="NCBI Taxonomy" id="1423802"/>
    <lineage>
        <taxon>Bacteria</taxon>
        <taxon>Bacillati</taxon>
        <taxon>Bacillota</taxon>
        <taxon>Bacilli</taxon>
        <taxon>Lactobacillales</taxon>
        <taxon>Lactobacillaceae</taxon>
        <taxon>Lentilactobacillus</taxon>
    </lineage>
</organism>
<gene>
    <name evidence="2" type="primary">rbfA</name>
    <name evidence="3" type="ORF">FC56_GL000476</name>
</gene>
<reference evidence="3 4" key="1">
    <citation type="journal article" date="2015" name="Genome Announc.">
        <title>Expanding the biotechnology potential of lactobacilli through comparative genomics of 213 strains and associated genera.</title>
        <authorList>
            <person name="Sun Z."/>
            <person name="Harris H.M."/>
            <person name="McCann A."/>
            <person name="Guo C."/>
            <person name="Argimon S."/>
            <person name="Zhang W."/>
            <person name="Yang X."/>
            <person name="Jeffery I.B."/>
            <person name="Cooney J.C."/>
            <person name="Kagawa T.F."/>
            <person name="Liu W."/>
            <person name="Song Y."/>
            <person name="Salvetti E."/>
            <person name="Wrobel A."/>
            <person name="Rasinkangas P."/>
            <person name="Parkhill J."/>
            <person name="Rea M.C."/>
            <person name="O'Sullivan O."/>
            <person name="Ritari J."/>
            <person name="Douillard F.P."/>
            <person name="Paul Ross R."/>
            <person name="Yang R."/>
            <person name="Briner A.E."/>
            <person name="Felis G.E."/>
            <person name="de Vos W.M."/>
            <person name="Barrangou R."/>
            <person name="Klaenhammer T.R."/>
            <person name="Caufield P.W."/>
            <person name="Cui Y."/>
            <person name="Zhang H."/>
            <person name="O'Toole P.W."/>
        </authorList>
    </citation>
    <scope>NUCLEOTIDE SEQUENCE [LARGE SCALE GENOMIC DNA]</scope>
    <source>
        <strain evidence="3 4">DSM 24302</strain>
    </source>
</reference>
<proteinExistence type="inferred from homology"/>
<dbReference type="InterPro" id="IPR020053">
    <property type="entry name" value="Ribosome-bd_factorA_CS"/>
</dbReference>
<dbReference type="Gene3D" id="3.30.300.20">
    <property type="match status" value="1"/>
</dbReference>
<comment type="subcellular location">
    <subcellularLocation>
        <location evidence="2">Cytoplasm</location>
    </subcellularLocation>
</comment>